<keyword evidence="3" id="KW-1185">Reference proteome</keyword>
<sequence>MRDLVAACTAGLLGRKPAIDLSREEEQAGSAEILLATLTGTRKATLLEVEAKVPDGQFAPLYDMALQGCHVIAEQMRNCLLEHACEGFSLRRSLRSGKKV</sequence>
<dbReference type="InterPro" id="IPR027408">
    <property type="entry name" value="PNPase/RNase_PH_dom_sf"/>
</dbReference>
<dbReference type="InterPro" id="IPR036345">
    <property type="entry name" value="ExoRNase_PH_dom2_sf"/>
</dbReference>
<organism evidence="2 3">
    <name type="scientific">Symbiodinium natans</name>
    <dbReference type="NCBI Taxonomy" id="878477"/>
    <lineage>
        <taxon>Eukaryota</taxon>
        <taxon>Sar</taxon>
        <taxon>Alveolata</taxon>
        <taxon>Dinophyceae</taxon>
        <taxon>Suessiales</taxon>
        <taxon>Symbiodiniaceae</taxon>
        <taxon>Symbiodinium</taxon>
    </lineage>
</organism>
<evidence type="ECO:0000259" key="1">
    <source>
        <dbReference type="Pfam" id="PF03725"/>
    </source>
</evidence>
<dbReference type="OrthoDB" id="437922at2759"/>
<dbReference type="EMBL" id="CAJNDS010002148">
    <property type="protein sequence ID" value="CAE7351607.1"/>
    <property type="molecule type" value="Genomic_DNA"/>
</dbReference>
<gene>
    <name evidence="2" type="primary">RRP41</name>
    <name evidence="2" type="ORF">SNAT2548_LOCUS18548</name>
</gene>
<dbReference type="AlphaFoldDB" id="A0A812PF73"/>
<dbReference type="Gene3D" id="3.30.230.70">
    <property type="entry name" value="GHMP Kinase, N-terminal domain"/>
    <property type="match status" value="1"/>
</dbReference>
<feature type="domain" description="Exoribonuclease phosphorolytic" evidence="1">
    <location>
        <begin position="3"/>
        <end position="61"/>
    </location>
</feature>
<dbReference type="Proteomes" id="UP000604046">
    <property type="component" value="Unassembled WGS sequence"/>
</dbReference>
<reference evidence="2" key="1">
    <citation type="submission" date="2021-02" db="EMBL/GenBank/DDBJ databases">
        <authorList>
            <person name="Dougan E. K."/>
            <person name="Rhodes N."/>
            <person name="Thang M."/>
            <person name="Chan C."/>
        </authorList>
    </citation>
    <scope>NUCLEOTIDE SEQUENCE</scope>
</reference>
<dbReference type="SUPFAM" id="SSF55666">
    <property type="entry name" value="Ribonuclease PH domain 2-like"/>
    <property type="match status" value="1"/>
</dbReference>
<dbReference type="Pfam" id="PF03725">
    <property type="entry name" value="RNase_PH_C"/>
    <property type="match status" value="1"/>
</dbReference>
<evidence type="ECO:0000313" key="3">
    <source>
        <dbReference type="Proteomes" id="UP000604046"/>
    </source>
</evidence>
<proteinExistence type="predicted"/>
<protein>
    <submittedName>
        <fullName evidence="2">RRP41 protein</fullName>
    </submittedName>
</protein>
<dbReference type="InterPro" id="IPR015847">
    <property type="entry name" value="ExoRNase_PH_dom2"/>
</dbReference>
<accession>A0A812PF73</accession>
<evidence type="ECO:0000313" key="2">
    <source>
        <dbReference type="EMBL" id="CAE7351607.1"/>
    </source>
</evidence>
<comment type="caution">
    <text evidence="2">The sequence shown here is derived from an EMBL/GenBank/DDBJ whole genome shotgun (WGS) entry which is preliminary data.</text>
</comment>
<name>A0A812PF73_9DINO</name>